<keyword evidence="1" id="KW-0812">Transmembrane</keyword>
<proteinExistence type="predicted"/>
<dbReference type="EMBL" id="JABUXR010000007">
    <property type="protein sequence ID" value="MBD8085595.1"/>
    <property type="molecule type" value="Genomic_DNA"/>
</dbReference>
<evidence type="ECO:0000313" key="2">
    <source>
        <dbReference type="EMBL" id="MBD8085595.1"/>
    </source>
</evidence>
<accession>A0ABR8ZJW7</accession>
<dbReference type="RefSeq" id="WP_191911359.1">
    <property type="nucleotide sequence ID" value="NZ_JABUXR010000007.1"/>
</dbReference>
<evidence type="ECO:0000313" key="3">
    <source>
        <dbReference type="Proteomes" id="UP000645007"/>
    </source>
</evidence>
<comment type="caution">
    <text evidence="2">The sequence shown here is derived from an EMBL/GenBank/DDBJ whole genome shotgun (WGS) entry which is preliminary data.</text>
</comment>
<evidence type="ECO:0000256" key="1">
    <source>
        <dbReference type="SAM" id="Phobius"/>
    </source>
</evidence>
<gene>
    <name evidence="2" type="ORF">HUK45_04945</name>
</gene>
<feature type="transmembrane region" description="Helical" evidence="1">
    <location>
        <begin position="21"/>
        <end position="40"/>
    </location>
</feature>
<keyword evidence="3" id="KW-1185">Reference proteome</keyword>
<name>A0ABR8ZJW7_9LACO</name>
<reference evidence="2 3" key="1">
    <citation type="submission" date="2020-06" db="EMBL/GenBank/DDBJ databases">
        <title>Limosilactobacillus sp. nov.</title>
        <authorList>
            <person name="Ksiezarek M."/>
            <person name="Goncalves Ribeiro T."/>
            <person name="Rocha J."/>
            <person name="Grosso F."/>
            <person name="Peixe L."/>
        </authorList>
    </citation>
    <scope>NUCLEOTIDE SEQUENCE [LARGE SCALE GENOMIC DNA]</scope>
    <source>
        <strain evidence="3">c9Ua_26_M</strain>
    </source>
</reference>
<organism evidence="2 3">
    <name type="scientific">Limosilactobacillus urinaemulieris</name>
    <dbReference type="NCBI Taxonomy" id="2742600"/>
    <lineage>
        <taxon>Bacteria</taxon>
        <taxon>Bacillati</taxon>
        <taxon>Bacillota</taxon>
        <taxon>Bacilli</taxon>
        <taxon>Lactobacillales</taxon>
        <taxon>Lactobacillaceae</taxon>
        <taxon>Limosilactobacillus</taxon>
    </lineage>
</organism>
<keyword evidence="1" id="KW-0472">Membrane</keyword>
<dbReference type="Proteomes" id="UP000645007">
    <property type="component" value="Unassembled WGS sequence"/>
</dbReference>
<keyword evidence="1" id="KW-1133">Transmembrane helix</keyword>
<protein>
    <submittedName>
        <fullName evidence="2">Uncharacterized protein</fullName>
    </submittedName>
</protein>
<sequence>MPQKTHLRNSHQRTIPKHKKFSPVISVIGGAASAGALTGLKKLLVS</sequence>